<feature type="region of interest" description="Disordered" evidence="1">
    <location>
        <begin position="817"/>
        <end position="844"/>
    </location>
</feature>
<dbReference type="InterPro" id="IPR036537">
    <property type="entry name" value="Adaptor_Cbl_N_dom_sf"/>
</dbReference>
<reference evidence="2 3" key="1">
    <citation type="journal article" date="2020" name="ISME J.">
        <title>Uncovering the hidden diversity of litter-decomposition mechanisms in mushroom-forming fungi.</title>
        <authorList>
            <person name="Floudas D."/>
            <person name="Bentzer J."/>
            <person name="Ahren D."/>
            <person name="Johansson T."/>
            <person name="Persson P."/>
            <person name="Tunlid A."/>
        </authorList>
    </citation>
    <scope>NUCLEOTIDE SEQUENCE [LARGE SCALE GENOMIC DNA]</scope>
    <source>
        <strain evidence="2 3">CBS 101986</strain>
    </source>
</reference>
<sequence length="875" mass="97784">MATITNSNSPQLNNAMQVLGVLSDVGRALPFVAPAFILLKIIVDLEKRAADVDAKCNDLIERITFMVSHLPALLKVEIMASTRQVIDRMNEGIKDAAALIAAYRKQGRVARRLSLTNREKFTVCAETINNCSRDLLMSLQIHQTVQLDILTREVPIDDDDAAAKTFVESHGGSIDAIVHDRELVKEFAQQQQLVMDDSVMEQLNANIADSVQQNHVRLEGVLRDNVSGAIKDGLKSLATEMLLAEAEQKFHCIQCDKEFTDYTNGPKACSFHRAEYDSWSKSYPCCSIAHPCEFGPHRAKHHCDYPYGTFFPRSRGVLNYTDTHEEWTSVEDTNLETDDTQKASVSELYRWASRGGRVDDKTLLITVGRVWYKYPYYFNTFTANQLEEITKSVRLSRRVLIFRTSANEDEFAQAEWILSVSGKITGVRITAKTATSPSPYVRVCPIDLATCTKSGDIINVSEGGMRSYTPSKPYALPQNIRIGPELSSEQTRPVRTNFKTRTTPALKVILKTMSEPPLTANPTYGSAKYDYFQGTVSVFNNNPAGSLNPVTISGIRAEYRMVGSQKYAPVEECKFTDGSESLLPYSIDPRKSWQINFQVLVPRTEEDAKLGVTWWNRAFMARNQPVRIKLILEDIEGEECSLVLEHVFKPYPYKKASEKDLGFFFFDNPVGLERYAIQVEPASSDGSVVRIDGNDVDVKRLNKAVYQALKSGKTEIDLEIGKERNDGEWEWAAYALVDISCRRVYAFKIIMQEGKKVPVKRFGCQGYVLCPDYGESMNRARPISHATETAKLPPMEPYSQPEYPQDDAVDDFKPPVPPKILPSPSTEGPSFSNGVNGHGSGGVPPELNARLASIDTNLARIADALERLIGVGRIS</sequence>
<accession>A0A8H5EZD3</accession>
<name>A0A8H5EZD3_9AGAR</name>
<dbReference type="Gene3D" id="1.20.930.20">
    <property type="entry name" value="Adaptor protein Cbl, N-terminal domain"/>
    <property type="match status" value="1"/>
</dbReference>
<gene>
    <name evidence="2" type="ORF">D9619_012153</name>
</gene>
<keyword evidence="3" id="KW-1185">Reference proteome</keyword>
<dbReference type="AlphaFoldDB" id="A0A8H5EZD3"/>
<comment type="caution">
    <text evidence="2">The sequence shown here is derived from an EMBL/GenBank/DDBJ whole genome shotgun (WGS) entry which is preliminary data.</text>
</comment>
<dbReference type="GO" id="GO:0007166">
    <property type="term" value="P:cell surface receptor signaling pathway"/>
    <property type="evidence" value="ECO:0007669"/>
    <property type="project" value="InterPro"/>
</dbReference>
<evidence type="ECO:0000313" key="3">
    <source>
        <dbReference type="Proteomes" id="UP000567179"/>
    </source>
</evidence>
<dbReference type="Proteomes" id="UP000567179">
    <property type="component" value="Unassembled WGS sequence"/>
</dbReference>
<dbReference type="InterPro" id="IPR059179">
    <property type="entry name" value="MLKL-like_MCAfunc"/>
</dbReference>
<dbReference type="CDD" id="cd21037">
    <property type="entry name" value="MLKL_NTD"/>
    <property type="match status" value="1"/>
</dbReference>
<proteinExistence type="predicted"/>
<evidence type="ECO:0000313" key="2">
    <source>
        <dbReference type="EMBL" id="KAF5318190.1"/>
    </source>
</evidence>
<dbReference type="EMBL" id="JAACJJ010000031">
    <property type="protein sequence ID" value="KAF5318190.1"/>
    <property type="molecule type" value="Genomic_DNA"/>
</dbReference>
<organism evidence="2 3">
    <name type="scientific">Psilocybe cf. subviscida</name>
    <dbReference type="NCBI Taxonomy" id="2480587"/>
    <lineage>
        <taxon>Eukaryota</taxon>
        <taxon>Fungi</taxon>
        <taxon>Dikarya</taxon>
        <taxon>Basidiomycota</taxon>
        <taxon>Agaricomycotina</taxon>
        <taxon>Agaricomycetes</taxon>
        <taxon>Agaricomycetidae</taxon>
        <taxon>Agaricales</taxon>
        <taxon>Agaricineae</taxon>
        <taxon>Strophariaceae</taxon>
        <taxon>Psilocybe</taxon>
    </lineage>
</organism>
<protein>
    <submittedName>
        <fullName evidence="2">Uncharacterized protein</fullName>
    </submittedName>
</protein>
<evidence type="ECO:0000256" key="1">
    <source>
        <dbReference type="SAM" id="MobiDB-lite"/>
    </source>
</evidence>
<dbReference type="OrthoDB" id="61437at2759"/>